<organism evidence="3 4">
    <name type="scientific">SAR86 cluster bacterium BACL1 MAG-120820-bin45</name>
    <dbReference type="NCBI Taxonomy" id="1655612"/>
    <lineage>
        <taxon>Bacteria</taxon>
        <taxon>Pseudomonadati</taxon>
        <taxon>Pseudomonadota</taxon>
        <taxon>Gammaproteobacteria</taxon>
        <taxon>SAR86 cluster</taxon>
    </lineage>
</organism>
<name>A0A0R2U8K3_9GAMM</name>
<dbReference type="GO" id="GO:0006740">
    <property type="term" value="P:NADPH regeneration"/>
    <property type="evidence" value="ECO:0007669"/>
    <property type="project" value="InterPro"/>
</dbReference>
<dbReference type="GO" id="GO:0008823">
    <property type="term" value="F:cupric reductase (NADH) activity"/>
    <property type="evidence" value="ECO:0007669"/>
    <property type="project" value="TreeGrafter"/>
</dbReference>
<keyword evidence="1" id="KW-0560">Oxidoreductase</keyword>
<reference evidence="3 4" key="1">
    <citation type="submission" date="2015-10" db="EMBL/GenBank/DDBJ databases">
        <title>Metagenome-Assembled Genomes uncover a global brackish microbiome.</title>
        <authorList>
            <person name="Hugerth L.W."/>
            <person name="Larsson J."/>
            <person name="Alneberg J."/>
            <person name="Lindh M.V."/>
            <person name="Legrand C."/>
            <person name="Pinhassi J."/>
            <person name="Andersson A.F."/>
        </authorList>
    </citation>
    <scope>NUCLEOTIDE SEQUENCE [LARGE SCALE GENOMIC DNA]</scope>
    <source>
        <strain evidence="3">BACL1 MAG-120820-bin45</strain>
    </source>
</reference>
<evidence type="ECO:0000313" key="3">
    <source>
        <dbReference type="EMBL" id="KRO95416.1"/>
    </source>
</evidence>
<feature type="domain" description="Pyrroline-5-carboxylate reductase catalytic N-terminal" evidence="2">
    <location>
        <begin position="2"/>
        <end position="95"/>
    </location>
</feature>
<dbReference type="GO" id="GO:0070967">
    <property type="term" value="F:coenzyme F420 binding"/>
    <property type="evidence" value="ECO:0007669"/>
    <property type="project" value="InterPro"/>
</dbReference>
<dbReference type="Pfam" id="PF03807">
    <property type="entry name" value="F420_oxidored"/>
    <property type="match status" value="1"/>
</dbReference>
<evidence type="ECO:0000259" key="2">
    <source>
        <dbReference type="Pfam" id="PF03807"/>
    </source>
</evidence>
<proteinExistence type="predicted"/>
<protein>
    <submittedName>
        <fullName evidence="3">F420-dependent NADP reductase</fullName>
    </submittedName>
</protein>
<dbReference type="GO" id="GO:0015677">
    <property type="term" value="P:copper ion import"/>
    <property type="evidence" value="ECO:0007669"/>
    <property type="project" value="TreeGrafter"/>
</dbReference>
<dbReference type="SUPFAM" id="SSF51735">
    <property type="entry name" value="NAD(P)-binding Rossmann-fold domains"/>
    <property type="match status" value="1"/>
</dbReference>
<dbReference type="GO" id="GO:0052851">
    <property type="term" value="F:ferric-chelate reductase (NADPH) activity"/>
    <property type="evidence" value="ECO:0007669"/>
    <property type="project" value="TreeGrafter"/>
</dbReference>
<dbReference type="Gene3D" id="3.40.50.720">
    <property type="entry name" value="NAD(P)-binding Rossmann-like Domain"/>
    <property type="match status" value="1"/>
</dbReference>
<dbReference type="GO" id="GO:0005886">
    <property type="term" value="C:plasma membrane"/>
    <property type="evidence" value="ECO:0007669"/>
    <property type="project" value="TreeGrafter"/>
</dbReference>
<comment type="caution">
    <text evidence="3">The sequence shown here is derived from an EMBL/GenBank/DDBJ whole genome shotgun (WGS) entry which is preliminary data.</text>
</comment>
<dbReference type="GO" id="GO:0050661">
    <property type="term" value="F:NADP binding"/>
    <property type="evidence" value="ECO:0007669"/>
    <property type="project" value="InterPro"/>
</dbReference>
<dbReference type="InterPro" id="IPR028939">
    <property type="entry name" value="P5C_Rdtase_cat_N"/>
</dbReference>
<dbReference type="Proteomes" id="UP000051027">
    <property type="component" value="Unassembled WGS sequence"/>
</dbReference>
<gene>
    <name evidence="3" type="ORF">ABS10_01455</name>
</gene>
<accession>A0A0R2U8K3</accession>
<dbReference type="GO" id="GO:0016651">
    <property type="term" value="F:oxidoreductase activity, acting on NAD(P)H"/>
    <property type="evidence" value="ECO:0007669"/>
    <property type="project" value="InterPro"/>
</dbReference>
<dbReference type="AlphaFoldDB" id="A0A0R2U8K3"/>
<dbReference type="STRING" id="1655612.ABS10_01455"/>
<dbReference type="InterPro" id="IPR051267">
    <property type="entry name" value="STEAP_metalloreductase"/>
</dbReference>
<sequence>MKIAILGGTGALGKGLASRWIKANHEVLIGSRDLAKAQEVAVELGLPKSSAYLNVDAAAQCEIACITVPFAHQESTLSSIEDKLANKILIDATVPLVPPKVMRVQLPKEGSAALKAQSLLGEATIVVSAFQNISAELLQTDKEIDCDVLVAGDFLEARTTVIGLVEDAGLKGWHAGPLCNSVAAEALTSILIAINKKHSLQHSGIKITGI</sequence>
<evidence type="ECO:0000256" key="1">
    <source>
        <dbReference type="ARBA" id="ARBA00023002"/>
    </source>
</evidence>
<dbReference type="InterPro" id="IPR036291">
    <property type="entry name" value="NAD(P)-bd_dom_sf"/>
</dbReference>
<evidence type="ECO:0000313" key="4">
    <source>
        <dbReference type="Proteomes" id="UP000051027"/>
    </source>
</evidence>
<dbReference type="PANTHER" id="PTHR14239:SF0">
    <property type="entry name" value="F420-DEPENDENT NADP REDUCTASE"/>
    <property type="match status" value="1"/>
</dbReference>
<dbReference type="PANTHER" id="PTHR14239">
    <property type="entry name" value="DUDULIN-RELATED"/>
    <property type="match status" value="1"/>
</dbReference>
<dbReference type="EMBL" id="LICS01000032">
    <property type="protein sequence ID" value="KRO95416.1"/>
    <property type="molecule type" value="Genomic_DNA"/>
</dbReference>
<dbReference type="NCBIfam" id="TIGR01915">
    <property type="entry name" value="npdG"/>
    <property type="match status" value="1"/>
</dbReference>
<dbReference type="InterPro" id="IPR010185">
    <property type="entry name" value="NpdG"/>
</dbReference>